<feature type="chain" id="PRO_5012944288" description="DB domain-containing protein" evidence="1">
    <location>
        <begin position="24"/>
        <end position="82"/>
    </location>
</feature>
<evidence type="ECO:0000256" key="1">
    <source>
        <dbReference type="SAM" id="SignalP"/>
    </source>
</evidence>
<sequence length="82" mass="9121">MNSTLHLLFIASMVLLLFAVVSGTPEGSCKQRLHLCLASSNGSFDECCHGLKCFAPDVIKSQDDDHIFAGWCIRNSSRFEWD</sequence>
<proteinExistence type="predicted"/>
<comment type="caution">
    <text evidence="2">The sequence shown here is derived from an EMBL/GenBank/DDBJ whole genome shotgun (WGS) entry which is preliminary data.</text>
</comment>
<evidence type="ECO:0000313" key="3">
    <source>
        <dbReference type="Proteomes" id="UP000215902"/>
    </source>
</evidence>
<feature type="signal peptide" evidence="1">
    <location>
        <begin position="1"/>
        <end position="23"/>
    </location>
</feature>
<evidence type="ECO:0008006" key="4">
    <source>
        <dbReference type="Google" id="ProtNLM"/>
    </source>
</evidence>
<protein>
    <recommendedName>
        <fullName evidence="4">DB domain-containing protein</fullName>
    </recommendedName>
</protein>
<name>A0A267EFP3_9PLAT</name>
<evidence type="ECO:0000313" key="2">
    <source>
        <dbReference type="EMBL" id="PAA59774.1"/>
    </source>
</evidence>
<keyword evidence="3" id="KW-1185">Reference proteome</keyword>
<accession>A0A267EFP3</accession>
<reference evidence="2 3" key="1">
    <citation type="submission" date="2017-06" db="EMBL/GenBank/DDBJ databases">
        <title>A platform for efficient transgenesis in Macrostomum lignano, a flatworm model organism for stem cell research.</title>
        <authorList>
            <person name="Berezikov E."/>
        </authorList>
    </citation>
    <scope>NUCLEOTIDE SEQUENCE [LARGE SCALE GENOMIC DNA]</scope>
    <source>
        <strain evidence="2">DV1</strain>
        <tissue evidence="2">Whole organism</tissue>
    </source>
</reference>
<dbReference type="Proteomes" id="UP000215902">
    <property type="component" value="Unassembled WGS sequence"/>
</dbReference>
<organism evidence="2 3">
    <name type="scientific">Macrostomum lignano</name>
    <dbReference type="NCBI Taxonomy" id="282301"/>
    <lineage>
        <taxon>Eukaryota</taxon>
        <taxon>Metazoa</taxon>
        <taxon>Spiralia</taxon>
        <taxon>Lophotrochozoa</taxon>
        <taxon>Platyhelminthes</taxon>
        <taxon>Rhabditophora</taxon>
        <taxon>Macrostomorpha</taxon>
        <taxon>Macrostomida</taxon>
        <taxon>Macrostomidae</taxon>
        <taxon>Macrostomum</taxon>
    </lineage>
</organism>
<keyword evidence="1" id="KW-0732">Signal</keyword>
<gene>
    <name evidence="2" type="ORF">BOX15_Mlig029543g1</name>
</gene>
<dbReference type="AlphaFoldDB" id="A0A267EFP3"/>
<dbReference type="EMBL" id="NIVC01002232">
    <property type="protein sequence ID" value="PAA59774.1"/>
    <property type="molecule type" value="Genomic_DNA"/>
</dbReference>